<dbReference type="STRING" id="1230097.A0A423W1I9"/>
<sequence>MELRPNYQFDPFSPEAAAYDNVDLDFDSIDFNDPASIAKLLGGESKLPVPELMQPADVRREAEGRVRRIFVSYNDLRAILERHEATIQKRWVKKTKSQRQAILLKAWPNMATVHRPDFEAFKKESRRGGDVKGASTRSRDSFIWPYINQEDLVSRPKTLPLLLNARGYNHPCDFAAADGDAMHLGKVTGALVPIFLNGHVMVLNGATIPDEYGKLFAWEEHPDAFDWMAGRKQFLPGEGLIILEAQERLLGFLVSCCKQLLHEIPEETLTSDVFPTKPQSQFKTEAETNGFDSLAVMAAEAPYRIPAQLDLKRIESLLAARTSAAEDHLWSLREDPGYFAGVQHEIEEHRQEMIKDTQGKAHPVFDRARKNVFWARVIGTLVVEAYLPVETYSELQRQAQELRAMQAKYADAVSPREKLPREYLHALLKFRYYLTQAAKGPLGQIKQYASASPPLRHLFVREPPVDVNSSRMVIRSRPVKKDKVEEELLWLLKTLWEDGQTLFFARLPIVVDELERLLDAEPKASQLISPYMASVIGDLSIISQCLRQLELYQPWANGFEFAMVDFKDDIENEFARRTRPWASILNAVAERNLLPIVSLGDISGGRLAYPIEKRRTKDNVEVLRASEANLDAFWASIDKLMSTKAGNLDGTAIRRLLSSLRIIQRTPEWVEPIKEPSTKAATVPAIDRELDALSVPLSALYFGHSPTGSNKPDDIKTKAKTKTRGTTNAPPPTYPHIGDNRLEDPNPADLQPTLSVDARALKVFRTVFYNPSTTAMPGEVAWNDFLHALTSVGFAAEKLYGSVWQFSPTRLDVERSIQFHQPHPRGKIPFRVARRHGRRLNRAYGWFGGMFVLGGQ</sequence>
<proteinExistence type="predicted"/>
<evidence type="ECO:0000256" key="1">
    <source>
        <dbReference type="SAM" id="MobiDB-lite"/>
    </source>
</evidence>
<evidence type="ECO:0000313" key="2">
    <source>
        <dbReference type="EMBL" id="ROV97198.1"/>
    </source>
</evidence>
<evidence type="ECO:0000313" key="3">
    <source>
        <dbReference type="Proteomes" id="UP000285146"/>
    </source>
</evidence>
<accession>A0A423W1I9</accession>
<comment type="caution">
    <text evidence="2">The sequence shown here is derived from an EMBL/GenBank/DDBJ whole genome shotgun (WGS) entry which is preliminary data.</text>
</comment>
<reference evidence="2 3" key="1">
    <citation type="submission" date="2015-09" db="EMBL/GenBank/DDBJ databases">
        <title>Host preference determinants of Valsa canker pathogens revealed by comparative genomics.</title>
        <authorList>
            <person name="Yin Z."/>
            <person name="Huang L."/>
        </authorList>
    </citation>
    <scope>NUCLEOTIDE SEQUENCE [LARGE SCALE GENOMIC DNA]</scope>
    <source>
        <strain evidence="2 3">SXYLt</strain>
    </source>
</reference>
<dbReference type="InParanoid" id="A0A423W1I9"/>
<feature type="region of interest" description="Disordered" evidence="1">
    <location>
        <begin position="708"/>
        <end position="751"/>
    </location>
</feature>
<dbReference type="OrthoDB" id="2922289at2759"/>
<dbReference type="AlphaFoldDB" id="A0A423W1I9"/>
<keyword evidence="3" id="KW-1185">Reference proteome</keyword>
<dbReference type="PANTHER" id="PTHR40788">
    <property type="entry name" value="CLR5 DOMAIN-CONTAINING PROTEIN-RELATED"/>
    <property type="match status" value="1"/>
</dbReference>
<gene>
    <name evidence="2" type="ORF">VPNG_08824</name>
</gene>
<name>A0A423W1I9_9PEZI</name>
<dbReference type="Proteomes" id="UP000285146">
    <property type="component" value="Unassembled WGS sequence"/>
</dbReference>
<dbReference type="PANTHER" id="PTHR40788:SF2">
    <property type="entry name" value="CLR5 DOMAIN-CONTAINING PROTEIN"/>
    <property type="match status" value="1"/>
</dbReference>
<organism evidence="2 3">
    <name type="scientific">Cytospora leucostoma</name>
    <dbReference type="NCBI Taxonomy" id="1230097"/>
    <lineage>
        <taxon>Eukaryota</taxon>
        <taxon>Fungi</taxon>
        <taxon>Dikarya</taxon>
        <taxon>Ascomycota</taxon>
        <taxon>Pezizomycotina</taxon>
        <taxon>Sordariomycetes</taxon>
        <taxon>Sordariomycetidae</taxon>
        <taxon>Diaporthales</taxon>
        <taxon>Cytosporaceae</taxon>
        <taxon>Cytospora</taxon>
    </lineage>
</organism>
<dbReference type="EMBL" id="LKEB01000065">
    <property type="protein sequence ID" value="ROV97198.1"/>
    <property type="molecule type" value="Genomic_DNA"/>
</dbReference>
<protein>
    <submittedName>
        <fullName evidence="2">Uncharacterized protein</fullName>
    </submittedName>
</protein>